<gene>
    <name evidence="1" type="ORF">HHL22_21095</name>
</gene>
<dbReference type="EMBL" id="JABBGH010000003">
    <property type="protein sequence ID" value="NML67706.1"/>
    <property type="molecule type" value="Genomic_DNA"/>
</dbReference>
<comment type="caution">
    <text evidence="1">The sequence shown here is derived from an EMBL/GenBank/DDBJ whole genome shotgun (WGS) entry which is preliminary data.</text>
</comment>
<evidence type="ECO:0000313" key="2">
    <source>
        <dbReference type="Proteomes" id="UP000559626"/>
    </source>
</evidence>
<reference evidence="1 2" key="1">
    <citation type="submission" date="2020-04" db="EMBL/GenBank/DDBJ databases">
        <title>Hymenobacter polaris sp. nov., isolated from Arctic soil.</title>
        <authorList>
            <person name="Dahal R.H."/>
        </authorList>
    </citation>
    <scope>NUCLEOTIDE SEQUENCE [LARGE SCALE GENOMIC DNA]</scope>
    <source>
        <strain evidence="1 2">RP-2-7</strain>
    </source>
</reference>
<dbReference type="RefSeq" id="WP_169533357.1">
    <property type="nucleotide sequence ID" value="NZ_JABBGH010000003.1"/>
</dbReference>
<dbReference type="Proteomes" id="UP000559626">
    <property type="component" value="Unassembled WGS sequence"/>
</dbReference>
<protein>
    <recommendedName>
        <fullName evidence="3">Lipocalin-like domain-containing protein</fullName>
    </recommendedName>
</protein>
<name>A0A7Y0AHX4_9BACT</name>
<proteinExistence type="predicted"/>
<evidence type="ECO:0000313" key="1">
    <source>
        <dbReference type="EMBL" id="NML67706.1"/>
    </source>
</evidence>
<evidence type="ECO:0008006" key="3">
    <source>
        <dbReference type="Google" id="ProtNLM"/>
    </source>
</evidence>
<keyword evidence="2" id="KW-1185">Reference proteome</keyword>
<organism evidence="1 2">
    <name type="scientific">Hymenobacter polaris</name>
    <dbReference type="NCBI Taxonomy" id="2682546"/>
    <lineage>
        <taxon>Bacteria</taxon>
        <taxon>Pseudomonadati</taxon>
        <taxon>Bacteroidota</taxon>
        <taxon>Cytophagia</taxon>
        <taxon>Cytophagales</taxon>
        <taxon>Hymenobacteraceae</taxon>
        <taxon>Hymenobacter</taxon>
    </lineage>
</organism>
<accession>A0A7Y0AHX4</accession>
<sequence>MPTSQLAALRGTWLLLPEASRADTLVYRRNTYRFRYLPGGRPGFWLGPAGRFTRYDLAPGGGLQAQEGTWVEASPGRLRIHLPAAEPAEPDYTLELLSYRQGVLKLYARQYGAN</sequence>
<dbReference type="AlphaFoldDB" id="A0A7Y0AHX4"/>